<evidence type="ECO:0000313" key="3">
    <source>
        <dbReference type="Proteomes" id="UP001652445"/>
    </source>
</evidence>
<organism evidence="2 3">
    <name type="scientific">Paenibacillus baimaensis</name>
    <dbReference type="NCBI Taxonomy" id="2982185"/>
    <lineage>
        <taxon>Bacteria</taxon>
        <taxon>Bacillati</taxon>
        <taxon>Bacillota</taxon>
        <taxon>Bacilli</taxon>
        <taxon>Bacillales</taxon>
        <taxon>Paenibacillaceae</taxon>
        <taxon>Paenibacillus</taxon>
    </lineage>
</organism>
<name>A0ABT2USG7_9BACL</name>
<keyword evidence="3" id="KW-1185">Reference proteome</keyword>
<reference evidence="2 3" key="1">
    <citation type="submission" date="2022-09" db="EMBL/GenBank/DDBJ databases">
        <authorList>
            <person name="Han X.L."/>
            <person name="Wang Q."/>
            <person name="Lu T."/>
        </authorList>
    </citation>
    <scope>NUCLEOTIDE SEQUENCE [LARGE SCALE GENOMIC DNA]</scope>
    <source>
        <strain evidence="2 3">WQ 127069</strain>
    </source>
</reference>
<proteinExistence type="predicted"/>
<dbReference type="Proteomes" id="UP001652445">
    <property type="component" value="Unassembled WGS sequence"/>
</dbReference>
<evidence type="ECO:0000256" key="1">
    <source>
        <dbReference type="SAM" id="Coils"/>
    </source>
</evidence>
<feature type="coiled-coil region" evidence="1">
    <location>
        <begin position="50"/>
        <end position="80"/>
    </location>
</feature>
<keyword evidence="1" id="KW-0175">Coiled coil</keyword>
<gene>
    <name evidence="2" type="ORF">OB236_36290</name>
</gene>
<comment type="caution">
    <text evidence="2">The sequence shown here is derived from an EMBL/GenBank/DDBJ whole genome shotgun (WGS) entry which is preliminary data.</text>
</comment>
<accession>A0ABT2USG7</accession>
<dbReference type="RefSeq" id="WP_076229695.1">
    <property type="nucleotide sequence ID" value="NZ_JAOQIO010000123.1"/>
</dbReference>
<dbReference type="EMBL" id="JAOQIO010000123">
    <property type="protein sequence ID" value="MCU6797599.1"/>
    <property type="molecule type" value="Genomic_DNA"/>
</dbReference>
<evidence type="ECO:0000313" key="2">
    <source>
        <dbReference type="EMBL" id="MCU6797599.1"/>
    </source>
</evidence>
<sequence>MRERTVVREKRSLIGYDDEKVKSYIHSLQLEIRALERRRREDHQVFMNQSAELLGEIDQLKQKAHELDQMENNLKQWIQRNQ</sequence>
<protein>
    <submittedName>
        <fullName evidence="2">Uncharacterized protein</fullName>
    </submittedName>
</protein>